<gene>
    <name evidence="4" type="ORF">KUCA_T00004036001</name>
</gene>
<dbReference type="GO" id="GO:0010698">
    <property type="term" value="F:acetyltransferase activator activity"/>
    <property type="evidence" value="ECO:0007669"/>
    <property type="project" value="EnsemblFungi"/>
</dbReference>
<dbReference type="EMBL" id="HG793129">
    <property type="protein sequence ID" value="CDK28055.1"/>
    <property type="molecule type" value="Genomic_DNA"/>
</dbReference>
<evidence type="ECO:0000256" key="3">
    <source>
        <dbReference type="SAM" id="MobiDB-lite"/>
    </source>
</evidence>
<dbReference type="Proteomes" id="UP000019384">
    <property type="component" value="Unassembled WGS sequence"/>
</dbReference>
<evidence type="ECO:0000256" key="2">
    <source>
        <dbReference type="RuleBase" id="RU003876"/>
    </source>
</evidence>
<dbReference type="GO" id="GO:0006335">
    <property type="term" value="P:DNA replication-dependent chromatin assembly"/>
    <property type="evidence" value="ECO:0007669"/>
    <property type="project" value="EnsemblFungi"/>
</dbReference>
<proteinExistence type="inferred from homology"/>
<dbReference type="GO" id="GO:0005634">
    <property type="term" value="C:nucleus"/>
    <property type="evidence" value="ECO:0007669"/>
    <property type="project" value="EnsemblFungi"/>
</dbReference>
<dbReference type="GO" id="GO:0006303">
    <property type="term" value="P:double-strand break repair via nonhomologous end joining"/>
    <property type="evidence" value="ECO:0007669"/>
    <property type="project" value="EnsemblFungi"/>
</dbReference>
<protein>
    <recommendedName>
        <fullName evidence="6">Vacuolar protein sorting-associated protein 75</fullName>
    </recommendedName>
</protein>
<evidence type="ECO:0000313" key="4">
    <source>
        <dbReference type="EMBL" id="CDK28055.1"/>
    </source>
</evidence>
<feature type="region of interest" description="Disordered" evidence="3">
    <location>
        <begin position="230"/>
        <end position="277"/>
    </location>
</feature>
<dbReference type="AlphaFoldDB" id="W6MX04"/>
<dbReference type="RefSeq" id="XP_022460047.1">
    <property type="nucleotide sequence ID" value="XM_022600731.1"/>
</dbReference>
<dbReference type="PANTHER" id="PTHR11875">
    <property type="entry name" value="TESTIS-SPECIFIC Y-ENCODED PROTEIN"/>
    <property type="match status" value="1"/>
</dbReference>
<dbReference type="OrthoDB" id="19419at2759"/>
<dbReference type="GO" id="GO:0005829">
    <property type="term" value="C:cytosol"/>
    <property type="evidence" value="ECO:0007669"/>
    <property type="project" value="EnsemblFungi"/>
</dbReference>
<evidence type="ECO:0000313" key="5">
    <source>
        <dbReference type="Proteomes" id="UP000019384"/>
    </source>
</evidence>
<dbReference type="GeneID" id="34521435"/>
<keyword evidence="5" id="KW-1185">Reference proteome</keyword>
<sequence>MAIDKVDLEIHEDKQLERVFLELSANETDMEAVEKDVENYRIKKTQALYESRRDLLKQIPNFWYVVLAQHEDFSEYLQTDDLRYIEYIKNIHVQWKINDSEGDNTRKFDITFEFSSSDKVKFADQIVTKQFQEINDPDTGKPRLISTPVSIEWPSSYDKINPLKIKRKGLISTKEDKKNYRQGMKSFFAWFSWTGMRPGKEFRSGEDLTRLIIDDIFPDSVKYYTDAMSADLEDADDDEEVSSSDELDLSEDEDDGAPKRPIEDDVEETSAKKLKSP</sequence>
<organism evidence="4 5">
    <name type="scientific">Kuraishia capsulata CBS 1993</name>
    <dbReference type="NCBI Taxonomy" id="1382522"/>
    <lineage>
        <taxon>Eukaryota</taxon>
        <taxon>Fungi</taxon>
        <taxon>Dikarya</taxon>
        <taxon>Ascomycota</taxon>
        <taxon>Saccharomycotina</taxon>
        <taxon>Pichiomycetes</taxon>
        <taxon>Pichiales</taxon>
        <taxon>Pichiaceae</taxon>
        <taxon>Kuraishia</taxon>
    </lineage>
</organism>
<dbReference type="HOGENOM" id="CLU_072852_0_0_1"/>
<dbReference type="STRING" id="1382522.W6MX04"/>
<accession>W6MX04</accession>
<dbReference type="SUPFAM" id="SSF143113">
    <property type="entry name" value="NAP-like"/>
    <property type="match status" value="1"/>
</dbReference>
<feature type="compositionally biased region" description="Acidic residues" evidence="3">
    <location>
        <begin position="231"/>
        <end position="255"/>
    </location>
</feature>
<dbReference type="InterPro" id="IPR037231">
    <property type="entry name" value="NAP-like_sf"/>
</dbReference>
<evidence type="ECO:0008006" key="6">
    <source>
        <dbReference type="Google" id="ProtNLM"/>
    </source>
</evidence>
<name>W6MX04_9ASCO</name>
<dbReference type="InterPro" id="IPR002164">
    <property type="entry name" value="NAP_family"/>
</dbReference>
<dbReference type="GO" id="GO:0006334">
    <property type="term" value="P:nucleosome assembly"/>
    <property type="evidence" value="ECO:0007669"/>
    <property type="project" value="EnsemblFungi"/>
</dbReference>
<comment type="similarity">
    <text evidence="1 2">Belongs to the nucleosome assembly protein (NAP) family.</text>
</comment>
<dbReference type="GO" id="GO:0042393">
    <property type="term" value="F:histone binding"/>
    <property type="evidence" value="ECO:0007669"/>
    <property type="project" value="EnsemblFungi"/>
</dbReference>
<dbReference type="Pfam" id="PF00956">
    <property type="entry name" value="NAP"/>
    <property type="match status" value="1"/>
</dbReference>
<evidence type="ECO:0000256" key="1">
    <source>
        <dbReference type="ARBA" id="ARBA00009947"/>
    </source>
</evidence>
<dbReference type="GO" id="GO:0070775">
    <property type="term" value="C:H3 histone acetyltransferase complex"/>
    <property type="evidence" value="ECO:0007669"/>
    <property type="project" value="EnsemblFungi"/>
</dbReference>
<reference evidence="4" key="2">
    <citation type="submission" date="2014-02" db="EMBL/GenBank/DDBJ databases">
        <title>Complete DNA sequence of /Kuraishia capsulata/ illustrates novel genomic features among budding yeasts (/Saccharomycotina/).</title>
        <authorList>
            <person name="Morales L."/>
            <person name="Noel B."/>
            <person name="Porcel B."/>
            <person name="Marcet-Houben M."/>
            <person name="Hullo M-F."/>
            <person name="Sacerdot C."/>
            <person name="Tekaia F."/>
            <person name="Leh-Louis V."/>
            <person name="Despons L."/>
            <person name="Khanna V."/>
            <person name="Aury J-M."/>
            <person name="Barbe V."/>
            <person name="Couloux A."/>
            <person name="Labadie K."/>
            <person name="Pelletier E."/>
            <person name="Souciet J-L."/>
            <person name="Boekhout T."/>
            <person name="Gabaldon T."/>
            <person name="Wincker P."/>
            <person name="Dujon B."/>
        </authorList>
    </citation>
    <scope>NUCLEOTIDE SEQUENCE</scope>
    <source>
        <strain evidence="4">CBS 1993</strain>
    </source>
</reference>
<dbReference type="GO" id="GO:0042802">
    <property type="term" value="F:identical protein binding"/>
    <property type="evidence" value="ECO:0007669"/>
    <property type="project" value="EnsemblFungi"/>
</dbReference>
<reference evidence="4" key="1">
    <citation type="submission" date="2013-12" db="EMBL/GenBank/DDBJ databases">
        <authorList>
            <person name="Genoscope - CEA"/>
        </authorList>
    </citation>
    <scope>NUCLEOTIDE SEQUENCE</scope>
    <source>
        <strain evidence="4">CBS 1993</strain>
    </source>
</reference>
<dbReference type="Gene3D" id="3.30.1120.90">
    <property type="entry name" value="Nucleosome assembly protein"/>
    <property type="match status" value="1"/>
</dbReference>